<reference evidence="2 3" key="1">
    <citation type="submission" date="2014-06" db="EMBL/GenBank/DDBJ databases">
        <authorList>
            <person name="Teng J.L."/>
            <person name="Huang Y."/>
            <person name="Tse H."/>
            <person name="Lau S.K."/>
            <person name="Woo P.C."/>
        </authorList>
    </citation>
    <scope>NUCLEOTIDE SEQUENCE [LARGE SCALE GENOMIC DNA]</scope>
    <source>
        <strain evidence="2 3">HKU4</strain>
    </source>
</reference>
<dbReference type="PANTHER" id="PTHR35149">
    <property type="entry name" value="SLL5132 PROTEIN"/>
    <property type="match status" value="1"/>
</dbReference>
<dbReference type="STRING" id="176090.SSIN_1597"/>
<sequence length="600" mass="70424">MDFRPLDKTIRKIFDGDNTYKIPNFQREFSWEKKNYREFLTDLLDSMNITFKEEQGINYNEHADYFFGTILLVGNETNPKVEEPYIVVDGQQRLTTMTIFIAALKSIIEEMDSSYLTSFSEALLVRYKRRGKELESARLQNKALEPVLPVNILNVSHTRENGLHHLANSESQDWLLESYEEFKKLLGKSSLLKLIFGNAKYYSKINDNEYIQLLESIGNQLLKSTVIAIYTPDEKSANIIYRNFNSRGVPLTNVDLIKNELFSILDNTTESATTLWNSMSENIYACGTDMKRYLYHYMVFKKYVSTEAQVYDQFMKKVDATEKEYSNFLKDIHKKSEYYRDFINLPDNLKLFGKNNFFNTDNNFTVKKRLKFIKDTELEQVRILLLRLFDSIDKNNISSSNFKKILSITVKHQILHLIAKSSTNTLSSHYRKYLDKFEDPSTIEKEIIDFEEDFKKKIPSKEQLIKNIHSFNYSKGEKTKQIKETAILKQILIELSLNRQKDINKGNNGTEFIFNSTIEHINDYAKNMEFGNNLGNLLLLEQSKHFNNKPKDKMYEASDITMTKDFSKIVKEFLGDEEKIRERSEKLIVEFYDLVQKGEK</sequence>
<evidence type="ECO:0000259" key="1">
    <source>
        <dbReference type="Pfam" id="PF03235"/>
    </source>
</evidence>
<dbReference type="eggNOG" id="COG1479">
    <property type="taxonomic scope" value="Bacteria"/>
</dbReference>
<dbReference type="AlphaFoldDB" id="A0A0A0DF19"/>
<dbReference type="Proteomes" id="UP000030019">
    <property type="component" value="Unassembled WGS sequence"/>
</dbReference>
<dbReference type="EMBL" id="JPEN01000091">
    <property type="protein sequence ID" value="KGM36665.1"/>
    <property type="molecule type" value="Genomic_DNA"/>
</dbReference>
<dbReference type="RefSeq" id="WP_037617637.1">
    <property type="nucleotide sequence ID" value="NZ_JPEN01000091.1"/>
</dbReference>
<proteinExistence type="predicted"/>
<gene>
    <name evidence="2" type="ORF">SSIN_1597</name>
</gene>
<accession>A0A0A0DF19</accession>
<evidence type="ECO:0000313" key="3">
    <source>
        <dbReference type="Proteomes" id="UP000030019"/>
    </source>
</evidence>
<name>A0A0A0DF19_9STRE</name>
<feature type="domain" description="GmrSD restriction endonucleases N-terminal" evidence="1">
    <location>
        <begin position="10"/>
        <end position="262"/>
    </location>
</feature>
<dbReference type="PATRIC" id="fig|176090.4.peg.1545"/>
<keyword evidence="3" id="KW-1185">Reference proteome</keyword>
<organism evidence="2 3">
    <name type="scientific">Streptococcus sinensis</name>
    <dbReference type="NCBI Taxonomy" id="176090"/>
    <lineage>
        <taxon>Bacteria</taxon>
        <taxon>Bacillati</taxon>
        <taxon>Bacillota</taxon>
        <taxon>Bacilli</taxon>
        <taxon>Lactobacillales</taxon>
        <taxon>Streptococcaceae</taxon>
        <taxon>Streptococcus</taxon>
    </lineage>
</organism>
<comment type="caution">
    <text evidence="2">The sequence shown here is derived from an EMBL/GenBank/DDBJ whole genome shotgun (WGS) entry which is preliminary data.</text>
</comment>
<dbReference type="InterPro" id="IPR004919">
    <property type="entry name" value="GmrSD_N"/>
</dbReference>
<protein>
    <recommendedName>
        <fullName evidence="1">GmrSD restriction endonucleases N-terminal domain-containing protein</fullName>
    </recommendedName>
</protein>
<dbReference type="Pfam" id="PF03235">
    <property type="entry name" value="GmrSD_N"/>
    <property type="match status" value="1"/>
</dbReference>
<evidence type="ECO:0000313" key="2">
    <source>
        <dbReference type="EMBL" id="KGM36665.1"/>
    </source>
</evidence>
<dbReference type="PANTHER" id="PTHR35149:SF1">
    <property type="entry name" value="DUF5655 DOMAIN-CONTAINING PROTEIN"/>
    <property type="match status" value="1"/>
</dbReference>